<keyword evidence="3" id="KW-1185">Reference proteome</keyword>
<proteinExistence type="predicted"/>
<organism evidence="2 3">
    <name type="scientific">Allacma fusca</name>
    <dbReference type="NCBI Taxonomy" id="39272"/>
    <lineage>
        <taxon>Eukaryota</taxon>
        <taxon>Metazoa</taxon>
        <taxon>Ecdysozoa</taxon>
        <taxon>Arthropoda</taxon>
        <taxon>Hexapoda</taxon>
        <taxon>Collembola</taxon>
        <taxon>Symphypleona</taxon>
        <taxon>Sminthuridae</taxon>
        <taxon>Allacma</taxon>
    </lineage>
</organism>
<dbReference type="EMBL" id="CAJVCH010180843">
    <property type="protein sequence ID" value="CAG7729579.1"/>
    <property type="molecule type" value="Genomic_DNA"/>
</dbReference>
<feature type="region of interest" description="Disordered" evidence="1">
    <location>
        <begin position="1"/>
        <end position="32"/>
    </location>
</feature>
<reference evidence="2" key="1">
    <citation type="submission" date="2021-06" db="EMBL/GenBank/DDBJ databases">
        <authorList>
            <person name="Hodson N. C."/>
            <person name="Mongue J. A."/>
            <person name="Jaron S. K."/>
        </authorList>
    </citation>
    <scope>NUCLEOTIDE SEQUENCE</scope>
</reference>
<protein>
    <submittedName>
        <fullName evidence="2">Uncharacterized protein</fullName>
    </submittedName>
</protein>
<dbReference type="AlphaFoldDB" id="A0A8J2K4V9"/>
<name>A0A8J2K4V9_9HEXA</name>
<feature type="compositionally biased region" description="Pro residues" evidence="1">
    <location>
        <begin position="1"/>
        <end position="13"/>
    </location>
</feature>
<dbReference type="Proteomes" id="UP000708208">
    <property type="component" value="Unassembled WGS sequence"/>
</dbReference>
<evidence type="ECO:0000313" key="3">
    <source>
        <dbReference type="Proteomes" id="UP000708208"/>
    </source>
</evidence>
<evidence type="ECO:0000256" key="1">
    <source>
        <dbReference type="SAM" id="MobiDB-lite"/>
    </source>
</evidence>
<sequence>MPLQPPFIPPKPLPFHEDTCGPFPRRQNHSSLSQLTSAQAAFIEVNFESHSREGSQRIVKLLEEPAVPSSDIIGLPNSLGTCSPNSDCLRDTCIRSLISPQRQEPIKYRLSKFASSRHRKLQPLRES</sequence>
<accession>A0A8J2K4V9</accession>
<gene>
    <name evidence="2" type="ORF">AFUS01_LOCUS18280</name>
</gene>
<comment type="caution">
    <text evidence="2">The sequence shown here is derived from an EMBL/GenBank/DDBJ whole genome shotgun (WGS) entry which is preliminary data.</text>
</comment>
<evidence type="ECO:0000313" key="2">
    <source>
        <dbReference type="EMBL" id="CAG7729579.1"/>
    </source>
</evidence>